<dbReference type="Gene3D" id="1.10.238.10">
    <property type="entry name" value="EF-hand"/>
    <property type="match status" value="1"/>
</dbReference>
<evidence type="ECO:0008006" key="4">
    <source>
        <dbReference type="Google" id="ProtNLM"/>
    </source>
</evidence>
<feature type="region of interest" description="Disordered" evidence="1">
    <location>
        <begin position="21"/>
        <end position="53"/>
    </location>
</feature>
<dbReference type="PROSITE" id="PS00018">
    <property type="entry name" value="EF_HAND_1"/>
    <property type="match status" value="1"/>
</dbReference>
<evidence type="ECO:0000313" key="2">
    <source>
        <dbReference type="EMBL" id="UVI38731.1"/>
    </source>
</evidence>
<sequence length="203" mass="22730">MTFKTTFSLVSGFALALAACGDSEPEPDANSMAADMEANQTAEYDPMERDYPLSEEIQARRDAFDSDAFQAEYSGFRDEIAAEQIRMGANMDPDAEMTEDDRAEMEAASQPRDASTNMRTRSNMTWSYLDRNDDDQLSVAEYAIWAVPLDPNATMPNDQGEPQLSADQANRAADSFFYYDIDGDTYLSRREFTSARRGENYGS</sequence>
<evidence type="ECO:0000256" key="1">
    <source>
        <dbReference type="SAM" id="MobiDB-lite"/>
    </source>
</evidence>
<proteinExistence type="predicted"/>
<dbReference type="Proteomes" id="UP001065265">
    <property type="component" value="Chromosome"/>
</dbReference>
<reference evidence="2" key="1">
    <citation type="submission" date="2022-02" db="EMBL/GenBank/DDBJ databases">
        <title>Qipengyuania spongiae sp. nov., isolated from marine sponge.</title>
        <authorList>
            <person name="Li Z."/>
            <person name="Zhang M."/>
        </authorList>
    </citation>
    <scope>NUCLEOTIDE SEQUENCE</scope>
    <source>
        <strain evidence="2">PHS-Z21</strain>
    </source>
</reference>
<keyword evidence="3" id="KW-1185">Reference proteome</keyword>
<dbReference type="RefSeq" id="WP_265557909.1">
    <property type="nucleotide sequence ID" value="NZ_CP092471.1"/>
</dbReference>
<name>A0ABY5T077_9SPHN</name>
<dbReference type="PROSITE" id="PS51257">
    <property type="entry name" value="PROKAR_LIPOPROTEIN"/>
    <property type="match status" value="1"/>
</dbReference>
<dbReference type="InterPro" id="IPR018247">
    <property type="entry name" value="EF_Hand_1_Ca_BS"/>
</dbReference>
<accession>A0ABY5T077</accession>
<evidence type="ECO:0000313" key="3">
    <source>
        <dbReference type="Proteomes" id="UP001065265"/>
    </source>
</evidence>
<dbReference type="SUPFAM" id="SSF47473">
    <property type="entry name" value="EF-hand"/>
    <property type="match status" value="1"/>
</dbReference>
<gene>
    <name evidence="2" type="ORF">L1F33_10785</name>
</gene>
<dbReference type="InterPro" id="IPR011992">
    <property type="entry name" value="EF-hand-dom_pair"/>
</dbReference>
<protein>
    <recommendedName>
        <fullName evidence="4">EF-hand domain-containing protein</fullName>
    </recommendedName>
</protein>
<dbReference type="EMBL" id="CP092471">
    <property type="protein sequence ID" value="UVI38731.1"/>
    <property type="molecule type" value="Genomic_DNA"/>
</dbReference>
<organism evidence="2 3">
    <name type="scientific">Qipengyuania spongiae</name>
    <dbReference type="NCBI Taxonomy" id="2909673"/>
    <lineage>
        <taxon>Bacteria</taxon>
        <taxon>Pseudomonadati</taxon>
        <taxon>Pseudomonadota</taxon>
        <taxon>Alphaproteobacteria</taxon>
        <taxon>Sphingomonadales</taxon>
        <taxon>Erythrobacteraceae</taxon>
        <taxon>Qipengyuania</taxon>
    </lineage>
</organism>